<accession>W7LRG0</accession>
<proteinExistence type="predicted"/>
<dbReference type="GeneID" id="30061445"/>
<evidence type="ECO:0000313" key="2">
    <source>
        <dbReference type="Proteomes" id="UP000009096"/>
    </source>
</evidence>
<name>W7LRG0_GIBM7</name>
<dbReference type="VEuPathDB" id="FungiDB:FVEG_03294"/>
<dbReference type="AlphaFoldDB" id="W7LRG0"/>
<dbReference type="Proteomes" id="UP000009096">
    <property type="component" value="Chromosome 5"/>
</dbReference>
<evidence type="ECO:0000313" key="1">
    <source>
        <dbReference type="EMBL" id="EWG41131.1"/>
    </source>
</evidence>
<gene>
    <name evidence="1" type="ORF">FVEG_03294</name>
</gene>
<organism evidence="1 2">
    <name type="scientific">Gibberella moniliformis (strain M3125 / FGSC 7600)</name>
    <name type="common">Maize ear and stalk rot fungus</name>
    <name type="synonym">Fusarium verticillioides</name>
    <dbReference type="NCBI Taxonomy" id="334819"/>
    <lineage>
        <taxon>Eukaryota</taxon>
        <taxon>Fungi</taxon>
        <taxon>Dikarya</taxon>
        <taxon>Ascomycota</taxon>
        <taxon>Pezizomycotina</taxon>
        <taxon>Sordariomycetes</taxon>
        <taxon>Hypocreomycetidae</taxon>
        <taxon>Hypocreales</taxon>
        <taxon>Nectriaceae</taxon>
        <taxon>Fusarium</taxon>
        <taxon>Fusarium fujikuroi species complex</taxon>
    </lineage>
</organism>
<sequence length="98" mass="11284">MGSSRAIIELSFVRPNLTRVSTPRKKSLSRHHINDRQGEAYYWCRSKGLLVVVRGSDDDTLKEYVTIINVTVIQLVQVCLQPRSADRYTVMVRKNGYE</sequence>
<reference evidence="1 2" key="1">
    <citation type="journal article" date="2010" name="Nature">
        <title>Comparative genomics reveals mobile pathogenicity chromosomes in Fusarium.</title>
        <authorList>
            <person name="Ma L.J."/>
            <person name="van der Does H.C."/>
            <person name="Borkovich K.A."/>
            <person name="Coleman J.J."/>
            <person name="Daboussi M.J."/>
            <person name="Di Pietro A."/>
            <person name="Dufresne M."/>
            <person name="Freitag M."/>
            <person name="Grabherr M."/>
            <person name="Henrissat B."/>
            <person name="Houterman P.M."/>
            <person name="Kang S."/>
            <person name="Shim W.B."/>
            <person name="Woloshuk C."/>
            <person name="Xie X."/>
            <person name="Xu J.R."/>
            <person name="Antoniw J."/>
            <person name="Baker S.E."/>
            <person name="Bluhm B.H."/>
            <person name="Breakspear A."/>
            <person name="Brown D.W."/>
            <person name="Butchko R.A."/>
            <person name="Chapman S."/>
            <person name="Coulson R."/>
            <person name="Coutinho P.M."/>
            <person name="Danchin E.G."/>
            <person name="Diener A."/>
            <person name="Gale L.R."/>
            <person name="Gardiner D.M."/>
            <person name="Goff S."/>
            <person name="Hammond-Kosack K.E."/>
            <person name="Hilburn K."/>
            <person name="Hua-Van A."/>
            <person name="Jonkers W."/>
            <person name="Kazan K."/>
            <person name="Kodira C.D."/>
            <person name="Koehrsen M."/>
            <person name="Kumar L."/>
            <person name="Lee Y.H."/>
            <person name="Li L."/>
            <person name="Manners J.M."/>
            <person name="Miranda-Saavedra D."/>
            <person name="Mukherjee M."/>
            <person name="Park G."/>
            <person name="Park J."/>
            <person name="Park S.Y."/>
            <person name="Proctor R.H."/>
            <person name="Regev A."/>
            <person name="Ruiz-Roldan M.C."/>
            <person name="Sain D."/>
            <person name="Sakthikumar S."/>
            <person name="Sykes S."/>
            <person name="Schwartz D.C."/>
            <person name="Turgeon B.G."/>
            <person name="Wapinski I."/>
            <person name="Yoder O."/>
            <person name="Young S."/>
            <person name="Zeng Q."/>
            <person name="Zhou S."/>
            <person name="Galagan J."/>
            <person name="Cuomo C.A."/>
            <person name="Kistler H.C."/>
            <person name="Rep M."/>
        </authorList>
    </citation>
    <scope>NUCLEOTIDE SEQUENCE [LARGE SCALE GENOMIC DNA]</scope>
    <source>
        <strain evidence="2">M3125 / FGSC 7600</strain>
    </source>
</reference>
<dbReference type="KEGG" id="fvr:FVEG_03294"/>
<protein>
    <submittedName>
        <fullName evidence="1">Uncharacterized protein</fullName>
    </submittedName>
</protein>
<keyword evidence="2" id="KW-1185">Reference proteome</keyword>
<dbReference type="EMBL" id="CM000582">
    <property type="protein sequence ID" value="EWG41131.1"/>
    <property type="molecule type" value="Genomic_DNA"/>
</dbReference>
<dbReference type="RefSeq" id="XP_018747322.1">
    <property type="nucleotide sequence ID" value="XM_018890912.1"/>
</dbReference>
<dbReference type="EMBL" id="DS022244">
    <property type="protein sequence ID" value="EWG41131.1"/>
    <property type="molecule type" value="Genomic_DNA"/>
</dbReference>